<reference evidence="2 3" key="1">
    <citation type="submission" date="2024-07" db="EMBL/GenBank/DDBJ databases">
        <title>Chromosome-level genome assembly of the water stick insect Ranatra chinensis (Heteroptera: Nepidae).</title>
        <authorList>
            <person name="Liu X."/>
        </authorList>
    </citation>
    <scope>NUCLEOTIDE SEQUENCE [LARGE SCALE GENOMIC DNA]</scope>
    <source>
        <strain evidence="2">Cailab_2021Rc</strain>
        <tissue evidence="2">Muscle</tissue>
    </source>
</reference>
<feature type="region of interest" description="Disordered" evidence="1">
    <location>
        <begin position="43"/>
        <end position="116"/>
    </location>
</feature>
<gene>
    <name evidence="2" type="ORF">AAG570_004643</name>
</gene>
<name>A0ABD0Y1G1_9HEMI</name>
<dbReference type="AlphaFoldDB" id="A0ABD0Y1G1"/>
<protein>
    <submittedName>
        <fullName evidence="2">Uncharacterized protein</fullName>
    </submittedName>
</protein>
<evidence type="ECO:0000313" key="2">
    <source>
        <dbReference type="EMBL" id="KAL1117317.1"/>
    </source>
</evidence>
<feature type="compositionally biased region" description="Pro residues" evidence="1">
    <location>
        <begin position="67"/>
        <end position="78"/>
    </location>
</feature>
<evidence type="ECO:0000313" key="3">
    <source>
        <dbReference type="Proteomes" id="UP001558652"/>
    </source>
</evidence>
<dbReference type="Proteomes" id="UP001558652">
    <property type="component" value="Unassembled WGS sequence"/>
</dbReference>
<proteinExistence type="predicted"/>
<evidence type="ECO:0000256" key="1">
    <source>
        <dbReference type="SAM" id="MobiDB-lite"/>
    </source>
</evidence>
<feature type="compositionally biased region" description="Basic and acidic residues" evidence="1">
    <location>
        <begin position="80"/>
        <end position="95"/>
    </location>
</feature>
<keyword evidence="3" id="KW-1185">Reference proteome</keyword>
<comment type="caution">
    <text evidence="2">The sequence shown here is derived from an EMBL/GenBank/DDBJ whole genome shotgun (WGS) entry which is preliminary data.</text>
</comment>
<sequence>MFHKNKTRETTENGVEPCWNRVEGERRLVWAAGRGREDLVERMLLEEHPPPPPLPPPRQSSLDHLRPPPPPPSSPPPGLNDRDSTGRNQRREWRNGRSQQVKGPLQSPRRVQGIEYPDEKASAIFKLGME</sequence>
<dbReference type="EMBL" id="JBFDAA010000016">
    <property type="protein sequence ID" value="KAL1117317.1"/>
    <property type="molecule type" value="Genomic_DNA"/>
</dbReference>
<accession>A0ABD0Y1G1</accession>
<organism evidence="2 3">
    <name type="scientific">Ranatra chinensis</name>
    <dbReference type="NCBI Taxonomy" id="642074"/>
    <lineage>
        <taxon>Eukaryota</taxon>
        <taxon>Metazoa</taxon>
        <taxon>Ecdysozoa</taxon>
        <taxon>Arthropoda</taxon>
        <taxon>Hexapoda</taxon>
        <taxon>Insecta</taxon>
        <taxon>Pterygota</taxon>
        <taxon>Neoptera</taxon>
        <taxon>Paraneoptera</taxon>
        <taxon>Hemiptera</taxon>
        <taxon>Heteroptera</taxon>
        <taxon>Panheteroptera</taxon>
        <taxon>Nepomorpha</taxon>
        <taxon>Nepidae</taxon>
        <taxon>Ranatrinae</taxon>
        <taxon>Ranatra</taxon>
    </lineage>
</organism>